<dbReference type="NCBIfam" id="TIGR04183">
    <property type="entry name" value="Por_Secre_tail"/>
    <property type="match status" value="1"/>
</dbReference>
<dbReference type="InterPro" id="IPR026444">
    <property type="entry name" value="Secre_tail"/>
</dbReference>
<evidence type="ECO:0000259" key="2">
    <source>
        <dbReference type="Pfam" id="PF18962"/>
    </source>
</evidence>
<reference evidence="4" key="1">
    <citation type="submission" date="2019-01" db="EMBL/GenBank/DDBJ databases">
        <title>Cytophagaceae bacterium strain CAR-16.</title>
        <authorList>
            <person name="Chen W.-M."/>
        </authorList>
    </citation>
    <scope>NUCLEOTIDE SEQUENCE [LARGE SCALE GENOMIC DNA]</scope>
    <source>
        <strain evidence="4">LLJ-11</strain>
    </source>
</reference>
<sequence length="601" mass="63118">MKLLIIFVVQFLNKIQMKKIYLLVLTLIGVYVAQAQTVYSENMGVPTANTTVANYITGSAPATFQNGSPIVYSGTSGATSMRVTAPSTGYTGSSGGGNVFLSQTGNVGHFFRIDGINTSAYLTSGLQMSFGYITSVTTSQLILEKSTDGTNWTPITFTNNTNTSWNLVNVDPGQIPSSTTLSLRFTHPSTVAVPNTTQFRIDDIVVKNVSASCVLVPGAPTTACAATTLGIDTYTITIPYTGGGTAAYTVTPTTGVVGGDNPSTVAAGNITITGTNEGVNNSITITGGTCSFTIPVIAPTGGCKPINTLPYYESFNYTVGNVLTNEQKWTILNSGDDILLATGNLTYPGVTPVGNSVTWSGAGAEARTPFTSTTSGTIYSSNLVSITDLSNVTVDLTPTYFALFTDNTGASTNARIWLRNNAGQYQFGLSTDSTSANVTWSSNLYNSGTVQYLVLGYDFGTNTLALYENQATPAAPNVSVTPGAAFTNLGGFMLRQDLAASTPTIVFDELRISTTLPSLSRNDFNAIAGLRVYPNPANTVLNITSDSFATKNVEIFNVMGAKVLATQVTNAPVNVAGLTAGIYMVKVTEDGKTTTRKLVIE</sequence>
<accession>A0A4V1N276</accession>
<dbReference type="AlphaFoldDB" id="A0A4V1N276"/>
<dbReference type="Pfam" id="PF18962">
    <property type="entry name" value="Por_Secre_tail"/>
    <property type="match status" value="1"/>
</dbReference>
<proteinExistence type="predicted"/>
<comment type="caution">
    <text evidence="3">The sequence shown here is derived from an EMBL/GenBank/DDBJ whole genome shotgun (WGS) entry which is preliminary data.</text>
</comment>
<gene>
    <name evidence="3" type="ORF">EQG63_02110</name>
</gene>
<feature type="domain" description="Secretion system C-terminal sorting" evidence="2">
    <location>
        <begin position="532"/>
        <end position="600"/>
    </location>
</feature>
<name>A0A4V1N276_9FLAO</name>
<dbReference type="Proteomes" id="UP000290283">
    <property type="component" value="Unassembled WGS sequence"/>
</dbReference>
<evidence type="ECO:0000256" key="1">
    <source>
        <dbReference type="ARBA" id="ARBA00022729"/>
    </source>
</evidence>
<keyword evidence="1" id="KW-0732">Signal</keyword>
<protein>
    <submittedName>
        <fullName evidence="3">T9SS type A sorting domain-containing protein</fullName>
    </submittedName>
</protein>
<organism evidence="3 4">
    <name type="scientific">Flavobacterium amnicola</name>
    <dbReference type="NCBI Taxonomy" id="2506422"/>
    <lineage>
        <taxon>Bacteria</taxon>
        <taxon>Pseudomonadati</taxon>
        <taxon>Bacteroidota</taxon>
        <taxon>Flavobacteriia</taxon>
        <taxon>Flavobacteriales</taxon>
        <taxon>Flavobacteriaceae</taxon>
        <taxon>Flavobacterium</taxon>
    </lineage>
</organism>
<dbReference type="EMBL" id="SBKO01000001">
    <property type="protein sequence ID" value="RXR20751.1"/>
    <property type="molecule type" value="Genomic_DNA"/>
</dbReference>
<evidence type="ECO:0000313" key="4">
    <source>
        <dbReference type="Proteomes" id="UP000290283"/>
    </source>
</evidence>
<keyword evidence="4" id="KW-1185">Reference proteome</keyword>
<evidence type="ECO:0000313" key="3">
    <source>
        <dbReference type="EMBL" id="RXR20751.1"/>
    </source>
</evidence>
<dbReference type="OrthoDB" id="1056765at2"/>